<dbReference type="RefSeq" id="WP_055237346.1">
    <property type="nucleotide sequence ID" value="NZ_CYXM01000002.1"/>
</dbReference>
<dbReference type="InterPro" id="IPR018708">
    <property type="entry name" value="DUF2225"/>
</dbReference>
<dbReference type="Pfam" id="PF09986">
    <property type="entry name" value="DUF2225"/>
    <property type="match status" value="1"/>
</dbReference>
<organism evidence="1 2">
    <name type="scientific">Agathobacter rectalis</name>
    <dbReference type="NCBI Taxonomy" id="39491"/>
    <lineage>
        <taxon>Bacteria</taxon>
        <taxon>Bacillati</taxon>
        <taxon>Bacillota</taxon>
        <taxon>Clostridia</taxon>
        <taxon>Lachnospirales</taxon>
        <taxon>Lachnospiraceae</taxon>
        <taxon>Agathobacter</taxon>
    </lineage>
</organism>
<name>A0A173RV18_9FIRM</name>
<dbReference type="EMBL" id="CYXM01000002">
    <property type="protein sequence ID" value="CUM81984.1"/>
    <property type="molecule type" value="Genomic_DNA"/>
</dbReference>
<proteinExistence type="predicted"/>
<evidence type="ECO:0000313" key="2">
    <source>
        <dbReference type="Proteomes" id="UP000095673"/>
    </source>
</evidence>
<protein>
    <submittedName>
        <fullName evidence="1">Uncharacterized protein conserved in bacteria (DUF2225)</fullName>
    </submittedName>
</protein>
<dbReference type="OrthoDB" id="9780343at2"/>
<dbReference type="AlphaFoldDB" id="A0A173RV18"/>
<gene>
    <name evidence="1" type="ORF">ERS852580_00708</name>
</gene>
<accession>A0A173RV18</accession>
<sequence length="285" mass="31960">MDLMSGIDKFGLNPEDINDLYDEDKAAATGDAPVAAAVQTEDETDFVFAKNITCPVCDQSFQTLTVRTSKIRFAGSDDDFRPVYKGIDTIKYGVTSCPHCGYSAMNGDFVHVSSTQIRLLKEQIAAKFKPGSKSVPLLYSYDEAIDRFKLALFSAIVKRAMYSEKAYICLKLSWLYRGLIEQLTADGISTESEELVSAQKAEKYYYKQALDGMTRAVETEHFPICGMNQDTVDLLLAQMNYKLDHWDVASKLVARVLISKSASRHIKDKALDLKNEIIKKIRDVK</sequence>
<dbReference type="Proteomes" id="UP000095673">
    <property type="component" value="Unassembled WGS sequence"/>
</dbReference>
<evidence type="ECO:0000313" key="1">
    <source>
        <dbReference type="EMBL" id="CUM81984.1"/>
    </source>
</evidence>
<reference evidence="1 2" key="1">
    <citation type="submission" date="2015-09" db="EMBL/GenBank/DDBJ databases">
        <authorList>
            <consortium name="Pathogen Informatics"/>
        </authorList>
    </citation>
    <scope>NUCLEOTIDE SEQUENCE [LARGE SCALE GENOMIC DNA]</scope>
    <source>
        <strain evidence="1 2">2789STDY5834968</strain>
    </source>
</reference>